<reference evidence="19" key="1">
    <citation type="journal article" date="2013" name="Nat. Genet.">
        <title>The draft genomes of soft-shell turtle and green sea turtle yield insights into the development and evolution of the turtle-specific body plan.</title>
        <authorList>
            <person name="Wang Z."/>
            <person name="Pascual-Anaya J."/>
            <person name="Zadissa A."/>
            <person name="Li W."/>
            <person name="Niimura Y."/>
            <person name="Huang Z."/>
            <person name="Li C."/>
            <person name="White S."/>
            <person name="Xiong Z."/>
            <person name="Fang D."/>
            <person name="Wang B."/>
            <person name="Ming Y."/>
            <person name="Chen Y."/>
            <person name="Zheng Y."/>
            <person name="Kuraku S."/>
            <person name="Pignatelli M."/>
            <person name="Herrero J."/>
            <person name="Beal K."/>
            <person name="Nozawa M."/>
            <person name="Li Q."/>
            <person name="Wang J."/>
            <person name="Zhang H."/>
            <person name="Yu L."/>
            <person name="Shigenobu S."/>
            <person name="Wang J."/>
            <person name="Liu J."/>
            <person name="Flicek P."/>
            <person name="Searle S."/>
            <person name="Wang J."/>
            <person name="Kuratani S."/>
            <person name="Yin Y."/>
            <person name="Aken B."/>
            <person name="Zhang G."/>
            <person name="Irie N."/>
        </authorList>
    </citation>
    <scope>NUCLEOTIDE SEQUENCE [LARGE SCALE GENOMIC DNA]</scope>
</reference>
<evidence type="ECO:0000256" key="7">
    <source>
        <dbReference type="ARBA" id="ARBA00022968"/>
    </source>
</evidence>
<evidence type="ECO:0000256" key="11">
    <source>
        <dbReference type="ARBA" id="ARBA00023157"/>
    </source>
</evidence>
<keyword evidence="19" id="KW-1185">Reference proteome</keyword>
<dbReference type="Gene3D" id="3.40.50.12700">
    <property type="match status" value="1"/>
</dbReference>
<evidence type="ECO:0000256" key="16">
    <source>
        <dbReference type="ARBA" id="ARBA00034249"/>
    </source>
</evidence>
<dbReference type="STRING" id="8469.M7BXQ9"/>
<name>M7BXQ9_CHEMY</name>
<evidence type="ECO:0000256" key="8">
    <source>
        <dbReference type="ARBA" id="ARBA00022989"/>
    </source>
</evidence>
<evidence type="ECO:0000256" key="13">
    <source>
        <dbReference type="ARBA" id="ARBA00030410"/>
    </source>
</evidence>
<evidence type="ECO:0000256" key="1">
    <source>
        <dbReference type="ARBA" id="ARBA00004447"/>
    </source>
</evidence>
<comment type="subcellular location">
    <subcellularLocation>
        <location evidence="1">Golgi apparatus</location>
        <location evidence="1">Golgi stack membrane</location>
        <topology evidence="1">Single-pass type II membrane protein</topology>
    </subcellularLocation>
</comment>
<evidence type="ECO:0000256" key="6">
    <source>
        <dbReference type="ARBA" id="ARBA00022692"/>
    </source>
</evidence>
<proteinExistence type="inferred from homology"/>
<sequence length="511" mass="58332">MGAIHDPSSSETIDRNEVLLNEELLDSFNLGTGSIKKWIDLEDGFENEEEYFPSQIGRKSKNAFYQGDDNYLFAAGQPRQHSNIQEIVKFISPNEDDQKENVLQEKWTHEKRTKKRNPTHRRSQLFDESDDWDGLYSTMSKSVLYRLWKGDVSSKMLNPRLQKAMKDYLNTNKHGVRFKGKRNSRLTGDQLICELKDRVHVKTIDGKEAPFSALGWEKHVPQIPLGKLYPHGFGSCAVVMSAGAILNSSLGDEIDSHDAVLRFNSAPTRGYEKDVGNKTTMRIINSQILTNPNHHFIDSSLYKDVVLVAWDPAPYSANLNVLLNLGIVKRKSPVVNPESVFRNAAKTSSLKRPLHWILIMMSMCNEVHVYEYIPSVRQTDLCHYHELYYDAACTLGAYHPLLYEKLLVQRMNKGLQDDLYRKGKPSDYSLMLLIHVGTNDTVRSGPEQTRSDYRALGIRVRELGVQMVVSSVLPVKGRGPGRNRCILKVNAWLRGWCRQEGFSFLDHGMLF</sequence>
<keyword evidence="11" id="KW-1015">Disulfide bond</keyword>
<dbReference type="GO" id="GO:0032580">
    <property type="term" value="C:Golgi cisterna membrane"/>
    <property type="evidence" value="ECO:0007669"/>
    <property type="project" value="UniProtKB-SubCell"/>
</dbReference>
<dbReference type="AlphaFoldDB" id="M7BXQ9"/>
<comment type="similarity">
    <text evidence="2">Belongs to the glycosyltransferase 29 family.</text>
</comment>
<keyword evidence="9" id="KW-0333">Golgi apparatus</keyword>
<dbReference type="PANTHER" id="PTHR46059:SF3">
    <property type="entry name" value="BETA-GALACTOSIDE ALPHA-2,6-SIALYLTRANSFERASE 2"/>
    <property type="match status" value="1"/>
</dbReference>
<dbReference type="PANTHER" id="PTHR46059">
    <property type="entry name" value="BETA-GALACTOSIDE ALPHA-2,6-SIALYLTRANSFERASE"/>
    <property type="match status" value="1"/>
</dbReference>
<dbReference type="EC" id="2.4.3.1" evidence="17"/>
<keyword evidence="6" id="KW-0812">Transmembrane</keyword>
<evidence type="ECO:0000256" key="15">
    <source>
        <dbReference type="ARBA" id="ARBA00032076"/>
    </source>
</evidence>
<dbReference type="InterPro" id="IPR038578">
    <property type="entry name" value="GT29-like_sf"/>
</dbReference>
<evidence type="ECO:0000256" key="3">
    <source>
        <dbReference type="ARBA" id="ARBA00020782"/>
    </source>
</evidence>
<dbReference type="SUPFAM" id="SSF52266">
    <property type="entry name" value="SGNH hydrolase"/>
    <property type="match status" value="1"/>
</dbReference>
<dbReference type="Gene3D" id="3.90.1480.20">
    <property type="entry name" value="Glycosyl transferase family 29"/>
    <property type="match status" value="1"/>
</dbReference>
<evidence type="ECO:0000256" key="12">
    <source>
        <dbReference type="ARBA" id="ARBA00023180"/>
    </source>
</evidence>
<evidence type="ECO:0000256" key="14">
    <source>
        <dbReference type="ARBA" id="ARBA00030509"/>
    </source>
</evidence>
<dbReference type="EMBL" id="KB507513">
    <property type="protein sequence ID" value="EMP40620.1"/>
    <property type="molecule type" value="Genomic_DNA"/>
</dbReference>
<evidence type="ECO:0000256" key="4">
    <source>
        <dbReference type="ARBA" id="ARBA00022676"/>
    </source>
</evidence>
<keyword evidence="7" id="KW-0735">Signal-anchor</keyword>
<keyword evidence="12" id="KW-0325">Glycoprotein</keyword>
<dbReference type="GO" id="GO:0097503">
    <property type="term" value="P:sialylation"/>
    <property type="evidence" value="ECO:0007669"/>
    <property type="project" value="TreeGrafter"/>
</dbReference>
<evidence type="ECO:0000256" key="17">
    <source>
        <dbReference type="ARBA" id="ARBA00034329"/>
    </source>
</evidence>
<evidence type="ECO:0000256" key="2">
    <source>
        <dbReference type="ARBA" id="ARBA00006003"/>
    </source>
</evidence>
<accession>M7BXQ9</accession>
<keyword evidence="4 18" id="KW-0328">Glycosyltransferase</keyword>
<dbReference type="GO" id="GO:0003835">
    <property type="term" value="F:beta-galactoside alpha-2,6-sialyltransferase activity"/>
    <property type="evidence" value="ECO:0007669"/>
    <property type="project" value="UniProtKB-EC"/>
</dbReference>
<dbReference type="InterPro" id="IPR001675">
    <property type="entry name" value="Glyco_trans_29"/>
</dbReference>
<gene>
    <name evidence="18" type="ORF">UY3_02142</name>
</gene>
<evidence type="ECO:0000313" key="19">
    <source>
        <dbReference type="Proteomes" id="UP000031443"/>
    </source>
</evidence>
<keyword evidence="5 18" id="KW-0808">Transferase</keyword>
<evidence type="ECO:0000256" key="9">
    <source>
        <dbReference type="ARBA" id="ARBA00023034"/>
    </source>
</evidence>
<comment type="catalytic activity">
    <reaction evidence="16">
        <text>a beta-D-galactoside + CMP-N-acetyl-beta-neuraminate = an N-acetyl-alpha-neuraminyl-(2-&gt;6)-beta-D-galactosyl derivative + CMP + H(+)</text>
        <dbReference type="Rhea" id="RHEA:52104"/>
        <dbReference type="ChEBI" id="CHEBI:15378"/>
        <dbReference type="ChEBI" id="CHEBI:28034"/>
        <dbReference type="ChEBI" id="CHEBI:57812"/>
        <dbReference type="ChEBI" id="CHEBI:60377"/>
        <dbReference type="ChEBI" id="CHEBI:136398"/>
        <dbReference type="EC" id="2.4.3.1"/>
    </reaction>
</comment>
<dbReference type="Proteomes" id="UP000031443">
    <property type="component" value="Unassembled WGS sequence"/>
</dbReference>
<keyword evidence="10" id="KW-0472">Membrane</keyword>
<evidence type="ECO:0000256" key="5">
    <source>
        <dbReference type="ARBA" id="ARBA00022679"/>
    </source>
</evidence>
<evidence type="ECO:0000256" key="10">
    <source>
        <dbReference type="ARBA" id="ARBA00023136"/>
    </source>
</evidence>
<dbReference type="Pfam" id="PF00777">
    <property type="entry name" value="Glyco_transf_29"/>
    <property type="match status" value="1"/>
</dbReference>
<organism evidence="18 19">
    <name type="scientific">Chelonia mydas</name>
    <name type="common">Green sea-turtle</name>
    <name type="synonym">Chelonia agassizi</name>
    <dbReference type="NCBI Taxonomy" id="8469"/>
    <lineage>
        <taxon>Eukaryota</taxon>
        <taxon>Metazoa</taxon>
        <taxon>Chordata</taxon>
        <taxon>Craniata</taxon>
        <taxon>Vertebrata</taxon>
        <taxon>Euteleostomi</taxon>
        <taxon>Archelosauria</taxon>
        <taxon>Testudinata</taxon>
        <taxon>Testudines</taxon>
        <taxon>Cryptodira</taxon>
        <taxon>Durocryptodira</taxon>
        <taxon>Americhelydia</taxon>
        <taxon>Chelonioidea</taxon>
        <taxon>Cheloniidae</taxon>
        <taxon>Chelonia</taxon>
    </lineage>
</organism>
<protein>
    <recommendedName>
        <fullName evidence="3">Beta-galactoside alpha-2,6-sialyltransferase 2</fullName>
        <ecNumber evidence="17">2.4.3.1</ecNumber>
    </recommendedName>
    <alternativeName>
        <fullName evidence="14">CMP-N-acetylneuraminate-beta-galactosamide-alpha-2,6-sialyltransferase 2</fullName>
    </alternativeName>
    <alternativeName>
        <fullName evidence="13">ST6Gal II</fullName>
    </alternativeName>
    <alternativeName>
        <fullName evidence="15">Sialyltransferase 2</fullName>
    </alternativeName>
</protein>
<keyword evidence="8" id="KW-1133">Transmembrane helix</keyword>
<evidence type="ECO:0000313" key="18">
    <source>
        <dbReference type="EMBL" id="EMP40620.1"/>
    </source>
</evidence>